<keyword evidence="7" id="KW-0289">Folate biosynthesis</keyword>
<evidence type="ECO:0000256" key="3">
    <source>
        <dbReference type="ARBA" id="ARBA00022679"/>
    </source>
</evidence>
<dbReference type="EMBL" id="BARS01000409">
    <property type="protein sequence ID" value="GAF76878.1"/>
    <property type="molecule type" value="Genomic_DNA"/>
</dbReference>
<feature type="non-terminal residue" evidence="9">
    <location>
        <position position="1"/>
    </location>
</feature>
<reference evidence="9" key="1">
    <citation type="journal article" date="2014" name="Front. Microbiol.">
        <title>High frequency of phylogenetically diverse reductive dehalogenase-homologous genes in deep subseafloor sedimentary metagenomes.</title>
        <authorList>
            <person name="Kawai M."/>
            <person name="Futagami T."/>
            <person name="Toyoda A."/>
            <person name="Takaki Y."/>
            <person name="Nishi S."/>
            <person name="Hori S."/>
            <person name="Arai W."/>
            <person name="Tsubouchi T."/>
            <person name="Morono Y."/>
            <person name="Uchiyama I."/>
            <person name="Ito T."/>
            <person name="Fujiyama A."/>
            <person name="Inagaki F."/>
            <person name="Takami H."/>
        </authorList>
    </citation>
    <scope>NUCLEOTIDE SEQUENCE</scope>
    <source>
        <strain evidence="9">Expedition CK06-06</strain>
    </source>
</reference>
<evidence type="ECO:0000313" key="9">
    <source>
        <dbReference type="EMBL" id="GAF76878.1"/>
    </source>
</evidence>
<evidence type="ECO:0000256" key="1">
    <source>
        <dbReference type="ARBA" id="ARBA00005051"/>
    </source>
</evidence>
<keyword evidence="4" id="KW-0547">Nucleotide-binding</keyword>
<evidence type="ECO:0000256" key="6">
    <source>
        <dbReference type="ARBA" id="ARBA00022840"/>
    </source>
</evidence>
<sequence>SGTMPTVYLGLGANLGKRREMLKAALAQLAAHPAIRVRTVSALLETELVGGPPGQPHYLNGAAAIETDLEPAALLAELKRIEHDLGRRQGPRWGPRRIDLDILLYGRLILDTPDLTIPHPRLRERRFVLEPLSGIAPDAIDPVTGLTVRELASRLDAAT</sequence>
<gene>
    <name evidence="9" type="ORF">S01H1_01018</name>
</gene>
<comment type="pathway">
    <text evidence="1">Cofactor biosynthesis; tetrahydrofolate biosynthesis; 2-amino-4-hydroxy-6-hydroxymethyl-7,8-dihydropteridine diphosphate from 7,8-dihydroneopterin triphosphate: step 4/4.</text>
</comment>
<dbReference type="GO" id="GO:0046654">
    <property type="term" value="P:tetrahydrofolate biosynthetic process"/>
    <property type="evidence" value="ECO:0007669"/>
    <property type="project" value="UniProtKB-UniPathway"/>
</dbReference>
<comment type="caution">
    <text evidence="9">The sequence shown here is derived from an EMBL/GenBank/DDBJ whole genome shotgun (WGS) entry which is preliminary data.</text>
</comment>
<dbReference type="InterPro" id="IPR000550">
    <property type="entry name" value="Hppk"/>
</dbReference>
<dbReference type="InterPro" id="IPR035907">
    <property type="entry name" value="Hppk_sf"/>
</dbReference>
<dbReference type="PANTHER" id="PTHR43071">
    <property type="entry name" value="2-AMINO-4-HYDROXY-6-HYDROXYMETHYLDIHYDROPTERIDINE PYROPHOSPHOKINASE"/>
    <property type="match status" value="1"/>
</dbReference>
<dbReference type="Pfam" id="PF01288">
    <property type="entry name" value="HPPK"/>
    <property type="match status" value="1"/>
</dbReference>
<accession>X0S752</accession>
<dbReference type="GO" id="GO:0046656">
    <property type="term" value="P:folic acid biosynthetic process"/>
    <property type="evidence" value="ECO:0007669"/>
    <property type="project" value="UniProtKB-KW"/>
</dbReference>
<name>X0S752_9ZZZZ</name>
<dbReference type="UniPathway" id="UPA00077">
    <property type="reaction ID" value="UER00155"/>
</dbReference>
<dbReference type="AlphaFoldDB" id="X0S752"/>
<evidence type="ECO:0000256" key="2">
    <source>
        <dbReference type="ARBA" id="ARBA00013253"/>
    </source>
</evidence>
<dbReference type="GO" id="GO:0016301">
    <property type="term" value="F:kinase activity"/>
    <property type="evidence" value="ECO:0007669"/>
    <property type="project" value="UniProtKB-KW"/>
</dbReference>
<dbReference type="GO" id="GO:0003848">
    <property type="term" value="F:2-amino-4-hydroxy-6-hydroxymethyldihydropteridine diphosphokinase activity"/>
    <property type="evidence" value="ECO:0007669"/>
    <property type="project" value="UniProtKB-EC"/>
</dbReference>
<evidence type="ECO:0000256" key="5">
    <source>
        <dbReference type="ARBA" id="ARBA00022777"/>
    </source>
</evidence>
<feature type="domain" description="7,8-dihydro-6-hydroxymethylpterin-pyrophosphokinase" evidence="8">
    <location>
        <begin position="92"/>
        <end position="103"/>
    </location>
</feature>
<dbReference type="CDD" id="cd00483">
    <property type="entry name" value="HPPK"/>
    <property type="match status" value="1"/>
</dbReference>
<dbReference type="PROSITE" id="PS00794">
    <property type="entry name" value="HPPK"/>
    <property type="match status" value="1"/>
</dbReference>
<keyword evidence="3" id="KW-0808">Transferase</keyword>
<evidence type="ECO:0000256" key="7">
    <source>
        <dbReference type="ARBA" id="ARBA00022909"/>
    </source>
</evidence>
<keyword evidence="5" id="KW-0418">Kinase</keyword>
<organism evidence="9">
    <name type="scientific">marine sediment metagenome</name>
    <dbReference type="NCBI Taxonomy" id="412755"/>
    <lineage>
        <taxon>unclassified sequences</taxon>
        <taxon>metagenomes</taxon>
        <taxon>ecological metagenomes</taxon>
    </lineage>
</organism>
<keyword evidence="6" id="KW-0067">ATP-binding</keyword>
<evidence type="ECO:0000256" key="4">
    <source>
        <dbReference type="ARBA" id="ARBA00022741"/>
    </source>
</evidence>
<dbReference type="SUPFAM" id="SSF55083">
    <property type="entry name" value="6-hydroxymethyl-7,8-dihydropterin pyrophosphokinase, HPPK"/>
    <property type="match status" value="1"/>
</dbReference>
<dbReference type="NCBIfam" id="TIGR01498">
    <property type="entry name" value="folK"/>
    <property type="match status" value="1"/>
</dbReference>
<dbReference type="PANTHER" id="PTHR43071:SF1">
    <property type="entry name" value="2-AMINO-4-HYDROXY-6-HYDROXYMETHYLDIHYDROPTERIDINE PYROPHOSPHOKINASE"/>
    <property type="match status" value="1"/>
</dbReference>
<dbReference type="Gene3D" id="3.30.70.560">
    <property type="entry name" value="7,8-Dihydro-6-hydroxymethylpterin-pyrophosphokinase HPPK"/>
    <property type="match status" value="1"/>
</dbReference>
<protein>
    <recommendedName>
        <fullName evidence="2">2-amino-4-hydroxy-6-hydroxymethyldihydropteridine diphosphokinase</fullName>
        <ecNumber evidence="2">2.7.6.3</ecNumber>
    </recommendedName>
</protein>
<dbReference type="EC" id="2.7.6.3" evidence="2"/>
<proteinExistence type="predicted"/>
<evidence type="ECO:0000259" key="8">
    <source>
        <dbReference type="PROSITE" id="PS00794"/>
    </source>
</evidence>
<dbReference type="GO" id="GO:0005524">
    <property type="term" value="F:ATP binding"/>
    <property type="evidence" value="ECO:0007669"/>
    <property type="project" value="UniProtKB-KW"/>
</dbReference>